<evidence type="ECO:0000256" key="1">
    <source>
        <dbReference type="ARBA" id="ARBA00022737"/>
    </source>
</evidence>
<comment type="caution">
    <text evidence="2">The sequence shown here is derived from an EMBL/GenBank/DDBJ whole genome shotgun (WGS) entry which is preliminary data.</text>
</comment>
<accession>A0A9D4Q6L4</accession>
<reference evidence="2" key="2">
    <citation type="submission" date="2021-09" db="EMBL/GenBank/DDBJ databases">
        <authorList>
            <person name="Jia N."/>
            <person name="Wang J."/>
            <person name="Shi W."/>
            <person name="Du L."/>
            <person name="Sun Y."/>
            <person name="Zhan W."/>
            <person name="Jiang J."/>
            <person name="Wang Q."/>
            <person name="Zhang B."/>
            <person name="Ji P."/>
            <person name="Sakyi L.B."/>
            <person name="Cui X."/>
            <person name="Yuan T."/>
            <person name="Jiang B."/>
            <person name="Yang W."/>
            <person name="Lam T.T.-Y."/>
            <person name="Chang Q."/>
            <person name="Ding S."/>
            <person name="Wang X."/>
            <person name="Zhu J."/>
            <person name="Ruan X."/>
            <person name="Zhao L."/>
            <person name="Wei J."/>
            <person name="Que T."/>
            <person name="Du C."/>
            <person name="Cheng J."/>
            <person name="Dai P."/>
            <person name="Han X."/>
            <person name="Huang E."/>
            <person name="Gao Y."/>
            <person name="Liu J."/>
            <person name="Shao H."/>
            <person name="Ye R."/>
            <person name="Li L."/>
            <person name="Wei W."/>
            <person name="Wang X."/>
            <person name="Wang C."/>
            <person name="Huo Q."/>
            <person name="Li W."/>
            <person name="Guo W."/>
            <person name="Chen H."/>
            <person name="Chen S."/>
            <person name="Zhou L."/>
            <person name="Zhou L."/>
            <person name="Ni X."/>
            <person name="Tian J."/>
            <person name="Zhou Y."/>
            <person name="Sheng Y."/>
            <person name="Liu T."/>
            <person name="Pan Y."/>
            <person name="Xia L."/>
            <person name="Li J."/>
            <person name="Zhao F."/>
            <person name="Cao W."/>
        </authorList>
    </citation>
    <scope>NUCLEOTIDE SEQUENCE</scope>
    <source>
        <strain evidence="2">Rsan-2018</strain>
        <tissue evidence="2">Larvae</tissue>
    </source>
</reference>
<dbReference type="Proteomes" id="UP000821837">
    <property type="component" value="Unassembled WGS sequence"/>
</dbReference>
<evidence type="ECO:0000313" key="2">
    <source>
        <dbReference type="EMBL" id="KAH7968975.1"/>
    </source>
</evidence>
<proteinExistence type="predicted"/>
<name>A0A9D4Q6L4_RHISA</name>
<protein>
    <submittedName>
        <fullName evidence="2">Uncharacterized protein</fullName>
    </submittedName>
</protein>
<sequence>MALEKTHFSGSRLNYRTPCTSREGHLCNIFGDIHLWNEFFWPVGFQLQELSPSRLSLVKVRDVYDPLVKRVWKDASTLLHHLLTHHRCVSSVDLDIDLMKDHHELICDALCKSPNLRKLKLHLRRFATSESHSFAATLPHLNQLRDLELSNVDFDRLSLEALSDFLANTRSLTTLIITDLNIESADAVVVVQGLKGNATITTLSVNTSLLSLESSQCGIMFSEYIRWNKTLRTLSVTSRSLKSFTDLRPIIGALSYNNTLFELNLIGLLLDMQNNQLIADMLIQNRTLRSFRMVDRLGSGCPFHRHSDVNPEVRAVGNESCLLSLWLVALTENKALKELDLNVSRIIEPADYSSLFKALASNTSLQKVTFQTMRKDDMTKICHALQDTGVPERFFVVKPHDLDTVAELIGCKELTSISVACCSPLESGPLHSAVYLLPTCSHVKLLHLRMAAEVLNSNLSSFIAQYIANTTTLRELDLIFDHWPWPLNTLNQETECPQRTLVKALSNNKTIRRLSIEGLYFDHTETQMLVDMVHSSRTLCQLSLFPCSHISATELIQKLSQNISRNYTLLDIKVYRCWENCSDLFAVEEVARRNSSLVTRAADFVMGTRYKYCAVAAELLQCSPGLVAKVQELALIDENEAALRVKNSLKSFSELDDFMRLAGVVKCSVTCHRPNDGKKQLVDLNRDCWLHIRQYIKLGDIQDSI</sequence>
<dbReference type="Gene3D" id="3.80.10.10">
    <property type="entry name" value="Ribonuclease Inhibitor"/>
    <property type="match status" value="3"/>
</dbReference>
<dbReference type="SUPFAM" id="SSF52047">
    <property type="entry name" value="RNI-like"/>
    <property type="match status" value="2"/>
</dbReference>
<organism evidence="2 3">
    <name type="scientific">Rhipicephalus sanguineus</name>
    <name type="common">Brown dog tick</name>
    <name type="synonym">Ixodes sanguineus</name>
    <dbReference type="NCBI Taxonomy" id="34632"/>
    <lineage>
        <taxon>Eukaryota</taxon>
        <taxon>Metazoa</taxon>
        <taxon>Ecdysozoa</taxon>
        <taxon>Arthropoda</taxon>
        <taxon>Chelicerata</taxon>
        <taxon>Arachnida</taxon>
        <taxon>Acari</taxon>
        <taxon>Parasitiformes</taxon>
        <taxon>Ixodida</taxon>
        <taxon>Ixodoidea</taxon>
        <taxon>Ixodidae</taxon>
        <taxon>Rhipicephalinae</taxon>
        <taxon>Rhipicephalus</taxon>
        <taxon>Rhipicephalus</taxon>
    </lineage>
</organism>
<dbReference type="InterPro" id="IPR052201">
    <property type="entry name" value="LRR-containing_regulator"/>
</dbReference>
<evidence type="ECO:0000313" key="3">
    <source>
        <dbReference type="Proteomes" id="UP000821837"/>
    </source>
</evidence>
<dbReference type="PANTHER" id="PTHR24111">
    <property type="entry name" value="LEUCINE-RICH REPEAT-CONTAINING PROTEIN 34"/>
    <property type="match status" value="1"/>
</dbReference>
<reference evidence="2" key="1">
    <citation type="journal article" date="2020" name="Cell">
        <title>Large-Scale Comparative Analyses of Tick Genomes Elucidate Their Genetic Diversity and Vector Capacities.</title>
        <authorList>
            <consortium name="Tick Genome and Microbiome Consortium (TIGMIC)"/>
            <person name="Jia N."/>
            <person name="Wang J."/>
            <person name="Shi W."/>
            <person name="Du L."/>
            <person name="Sun Y."/>
            <person name="Zhan W."/>
            <person name="Jiang J.F."/>
            <person name="Wang Q."/>
            <person name="Zhang B."/>
            <person name="Ji P."/>
            <person name="Bell-Sakyi L."/>
            <person name="Cui X.M."/>
            <person name="Yuan T.T."/>
            <person name="Jiang B.G."/>
            <person name="Yang W.F."/>
            <person name="Lam T.T."/>
            <person name="Chang Q.C."/>
            <person name="Ding S.J."/>
            <person name="Wang X.J."/>
            <person name="Zhu J.G."/>
            <person name="Ruan X.D."/>
            <person name="Zhao L."/>
            <person name="Wei J.T."/>
            <person name="Ye R.Z."/>
            <person name="Que T.C."/>
            <person name="Du C.H."/>
            <person name="Zhou Y.H."/>
            <person name="Cheng J.X."/>
            <person name="Dai P.F."/>
            <person name="Guo W.B."/>
            <person name="Han X.H."/>
            <person name="Huang E.J."/>
            <person name="Li L.F."/>
            <person name="Wei W."/>
            <person name="Gao Y.C."/>
            <person name="Liu J.Z."/>
            <person name="Shao H.Z."/>
            <person name="Wang X."/>
            <person name="Wang C.C."/>
            <person name="Yang T.C."/>
            <person name="Huo Q.B."/>
            <person name="Li W."/>
            <person name="Chen H.Y."/>
            <person name="Chen S.E."/>
            <person name="Zhou L.G."/>
            <person name="Ni X.B."/>
            <person name="Tian J.H."/>
            <person name="Sheng Y."/>
            <person name="Liu T."/>
            <person name="Pan Y.S."/>
            <person name="Xia L.Y."/>
            <person name="Li J."/>
            <person name="Zhao F."/>
            <person name="Cao W.C."/>
        </authorList>
    </citation>
    <scope>NUCLEOTIDE SEQUENCE</scope>
    <source>
        <strain evidence="2">Rsan-2018</strain>
    </source>
</reference>
<dbReference type="PANTHER" id="PTHR24111:SF0">
    <property type="entry name" value="LEUCINE-RICH REPEAT-CONTAINING PROTEIN"/>
    <property type="match status" value="1"/>
</dbReference>
<dbReference type="VEuPathDB" id="VectorBase:RSAN_030041"/>
<gene>
    <name evidence="2" type="ORF">HPB52_013286</name>
</gene>
<keyword evidence="3" id="KW-1185">Reference proteome</keyword>
<dbReference type="InterPro" id="IPR032675">
    <property type="entry name" value="LRR_dom_sf"/>
</dbReference>
<keyword evidence="1" id="KW-0677">Repeat</keyword>
<dbReference type="AlphaFoldDB" id="A0A9D4Q6L4"/>
<dbReference type="EMBL" id="JABSTV010001248">
    <property type="protein sequence ID" value="KAH7968975.1"/>
    <property type="molecule type" value="Genomic_DNA"/>
</dbReference>